<reference evidence="2" key="2">
    <citation type="submission" date="2013-07" db="EMBL/GenBank/DDBJ databases">
        <authorList>
            <person name="Morais-Silva F.O."/>
            <person name="Rezende A.M."/>
            <person name="Pimentel C."/>
            <person name="Resende D.M."/>
            <person name="Santos C.I."/>
            <person name="Clemente C."/>
            <person name="de Oliveira L.M."/>
            <person name="da Silva S.M."/>
            <person name="Costa D.A."/>
            <person name="Varela-Raposo A."/>
            <person name="Horacio E.C.A."/>
            <person name="Matos M."/>
            <person name="Flores O."/>
            <person name="Ruiz J.C."/>
            <person name="Rodrigues-Pousada C."/>
        </authorList>
    </citation>
    <scope>NUCLEOTIDE SEQUENCE [LARGE SCALE GENOMIC DNA]</scope>
    <source>
        <strain evidence="2">ATCC 19364 / DSM 1382 / NCIMB 9332 / VKM B-1759</strain>
    </source>
</reference>
<sequence>MENLFYYFSILNYFQSTIHNRKNIIKCINFYIIFYIYKHEILFHRKPVRRNGLTVHP</sequence>
<reference evidence="1 2" key="1">
    <citation type="journal article" date="2013" name="J. Bacteriol.">
        <title>Roles of HynAB and Ech, the only two hydrogenases found in the model sulfate reducer Desulfovibrio gigas.</title>
        <authorList>
            <person name="Morais-Silva F.O."/>
            <person name="Santos C.I."/>
            <person name="Rodrigues R."/>
            <person name="Pereira I.A."/>
            <person name="Rodrigues-Pousada C."/>
        </authorList>
    </citation>
    <scope>NUCLEOTIDE SEQUENCE [LARGE SCALE GENOMIC DNA]</scope>
    <source>
        <strain evidence="2">ATCC 19364 / DSM 1382 / NCIMB 9332 / VKM B-1759</strain>
    </source>
</reference>
<keyword evidence="2" id="KW-1185">Reference proteome</keyword>
<accession>T2GFQ9</accession>
<organism evidence="1 2">
    <name type="scientific">Megalodesulfovibrio gigas (strain ATCC 19364 / DSM 1382 / NCIMB 9332 / VKM B-1759)</name>
    <name type="common">Desulfovibrio gigas</name>
    <dbReference type="NCBI Taxonomy" id="1121448"/>
    <lineage>
        <taxon>Bacteria</taxon>
        <taxon>Pseudomonadati</taxon>
        <taxon>Thermodesulfobacteriota</taxon>
        <taxon>Desulfovibrionia</taxon>
        <taxon>Desulfovibrionales</taxon>
        <taxon>Desulfovibrionaceae</taxon>
        <taxon>Megalodesulfovibrio</taxon>
    </lineage>
</organism>
<dbReference type="KEGG" id="dgg:DGI_3341"/>
<dbReference type="HOGENOM" id="CLU_2989216_0_0_7"/>
<name>T2GFQ9_MEGG1</name>
<dbReference type="PATRIC" id="fig|1121448.10.peg.3295"/>
<protein>
    <submittedName>
        <fullName evidence="1">Uncharacterized protein</fullName>
    </submittedName>
</protein>
<gene>
    <name evidence="1" type="ORF">DGI_3341</name>
</gene>
<dbReference type="Proteomes" id="UP000016587">
    <property type="component" value="Chromosome"/>
</dbReference>
<evidence type="ECO:0000313" key="2">
    <source>
        <dbReference type="Proteomes" id="UP000016587"/>
    </source>
</evidence>
<dbReference type="EMBL" id="CP006585">
    <property type="protein sequence ID" value="AGW15034.1"/>
    <property type="molecule type" value="Genomic_DNA"/>
</dbReference>
<dbReference type="AlphaFoldDB" id="T2GFQ9"/>
<proteinExistence type="predicted"/>
<evidence type="ECO:0000313" key="1">
    <source>
        <dbReference type="EMBL" id="AGW15034.1"/>
    </source>
</evidence>